<dbReference type="InterPro" id="IPR000630">
    <property type="entry name" value="Ribosomal_uS8"/>
</dbReference>
<accession>A0A382JLF1</accession>
<dbReference type="Pfam" id="PF00410">
    <property type="entry name" value="Ribosomal_S8"/>
    <property type="match status" value="1"/>
</dbReference>
<dbReference type="NCBIfam" id="NF001109">
    <property type="entry name" value="PRK00136.1"/>
    <property type="match status" value="1"/>
</dbReference>
<dbReference type="EMBL" id="UINC01074583">
    <property type="protein sequence ID" value="SVC11927.1"/>
    <property type="molecule type" value="Genomic_DNA"/>
</dbReference>
<dbReference type="AlphaFoldDB" id="A0A382JLF1"/>
<organism evidence="6">
    <name type="scientific">marine metagenome</name>
    <dbReference type="NCBI Taxonomy" id="408172"/>
    <lineage>
        <taxon>unclassified sequences</taxon>
        <taxon>metagenomes</taxon>
        <taxon>ecological metagenomes</taxon>
    </lineage>
</organism>
<gene>
    <name evidence="6" type="ORF">METZ01_LOCUS264781</name>
</gene>
<dbReference type="GO" id="GO:0019843">
    <property type="term" value="F:rRNA binding"/>
    <property type="evidence" value="ECO:0007669"/>
    <property type="project" value="UniProtKB-KW"/>
</dbReference>
<evidence type="ECO:0000256" key="2">
    <source>
        <dbReference type="ARBA" id="ARBA00022730"/>
    </source>
</evidence>
<keyword evidence="2" id="KW-0699">rRNA-binding</keyword>
<name>A0A382JLF1_9ZZZZ</name>
<dbReference type="GO" id="GO:0005737">
    <property type="term" value="C:cytoplasm"/>
    <property type="evidence" value="ECO:0007669"/>
    <property type="project" value="UniProtKB-ARBA"/>
</dbReference>
<proteinExistence type="inferred from homology"/>
<comment type="similarity">
    <text evidence="1">Belongs to the universal ribosomal protein uS8 family.</text>
</comment>
<dbReference type="GO" id="GO:0005840">
    <property type="term" value="C:ribosome"/>
    <property type="evidence" value="ECO:0007669"/>
    <property type="project" value="UniProtKB-KW"/>
</dbReference>
<dbReference type="HAMAP" id="MF_01302_B">
    <property type="entry name" value="Ribosomal_uS8_B"/>
    <property type="match status" value="1"/>
</dbReference>
<keyword evidence="4" id="KW-0689">Ribosomal protein</keyword>
<dbReference type="GO" id="GO:1990904">
    <property type="term" value="C:ribonucleoprotein complex"/>
    <property type="evidence" value="ECO:0007669"/>
    <property type="project" value="UniProtKB-KW"/>
</dbReference>
<keyword evidence="3" id="KW-0694">RNA-binding</keyword>
<dbReference type="PANTHER" id="PTHR11758">
    <property type="entry name" value="40S RIBOSOMAL PROTEIN S15A"/>
    <property type="match status" value="1"/>
</dbReference>
<evidence type="ECO:0000256" key="5">
    <source>
        <dbReference type="ARBA" id="ARBA00023274"/>
    </source>
</evidence>
<evidence type="ECO:0000256" key="3">
    <source>
        <dbReference type="ARBA" id="ARBA00022884"/>
    </source>
</evidence>
<evidence type="ECO:0008006" key="7">
    <source>
        <dbReference type="Google" id="ProtNLM"/>
    </source>
</evidence>
<dbReference type="Gene3D" id="3.30.1370.30">
    <property type="match status" value="1"/>
</dbReference>
<dbReference type="SUPFAM" id="SSF56047">
    <property type="entry name" value="Ribosomal protein S8"/>
    <property type="match status" value="1"/>
</dbReference>
<dbReference type="FunFam" id="3.30.1370.30:FF:000002">
    <property type="entry name" value="30S ribosomal protein S8"/>
    <property type="match status" value="1"/>
</dbReference>
<dbReference type="GO" id="GO:0006412">
    <property type="term" value="P:translation"/>
    <property type="evidence" value="ECO:0007669"/>
    <property type="project" value="InterPro"/>
</dbReference>
<dbReference type="Gene3D" id="3.30.1490.10">
    <property type="match status" value="1"/>
</dbReference>
<dbReference type="FunFam" id="3.30.1490.10:FF:000001">
    <property type="entry name" value="30S ribosomal protein S8"/>
    <property type="match status" value="1"/>
</dbReference>
<dbReference type="GO" id="GO:0003735">
    <property type="term" value="F:structural constituent of ribosome"/>
    <property type="evidence" value="ECO:0007669"/>
    <property type="project" value="InterPro"/>
</dbReference>
<evidence type="ECO:0000256" key="1">
    <source>
        <dbReference type="ARBA" id="ARBA00006471"/>
    </source>
</evidence>
<protein>
    <recommendedName>
        <fullName evidence="7">30S ribosomal protein S8</fullName>
    </recommendedName>
</protein>
<reference evidence="6" key="1">
    <citation type="submission" date="2018-05" db="EMBL/GenBank/DDBJ databases">
        <authorList>
            <person name="Lanie J.A."/>
            <person name="Ng W.-L."/>
            <person name="Kazmierczak K.M."/>
            <person name="Andrzejewski T.M."/>
            <person name="Davidsen T.M."/>
            <person name="Wayne K.J."/>
            <person name="Tettelin H."/>
            <person name="Glass J.I."/>
            <person name="Rusch D."/>
            <person name="Podicherti R."/>
            <person name="Tsui H.-C.T."/>
            <person name="Winkler M.E."/>
        </authorList>
    </citation>
    <scope>NUCLEOTIDE SEQUENCE</scope>
</reference>
<evidence type="ECO:0000256" key="4">
    <source>
        <dbReference type="ARBA" id="ARBA00022980"/>
    </source>
</evidence>
<keyword evidence="5" id="KW-0687">Ribonucleoprotein</keyword>
<dbReference type="InterPro" id="IPR035987">
    <property type="entry name" value="Ribosomal_uS8_sf"/>
</dbReference>
<sequence>MPVTDPIADMLTRIRNAVQVRHESLQIPASRMKSSLLKLIAEEGFISSFASEETDSVGKTLKVQLRYYEDKSPVIQGLKRVSKPGLRVYVGKNEVPRYFGGLGVAFISTSKGVMTGQQARREGVGGELLFYIW</sequence>
<evidence type="ECO:0000313" key="6">
    <source>
        <dbReference type="EMBL" id="SVC11927.1"/>
    </source>
</evidence>